<sequence>MPAPPPSVATIATVPAPVADSVRLALSSEAGRVAVLQRRSWERQGEAGAAALAVVDLETMTREWTMAITRPPLAQCRVLVAVDADGPVGFATTQPGTDADAEPGVDGEVGEFVVDAPAVGRGHGSRLLNACVDTLRADGFTRATRWLGAGDDGMRAFLVSAGWAPDGAHRELGTEDGVTRLRQVRLHTDITAAPEDAR</sequence>
<dbReference type="Gene3D" id="3.40.630.30">
    <property type="match status" value="1"/>
</dbReference>
<dbReference type="STRING" id="675864.SAMN04489747_3508"/>
<name>A0A1G7D738_9ACTN</name>
<accession>A0A1G7D738</accession>
<keyword evidence="3" id="KW-1185">Reference proteome</keyword>
<protein>
    <submittedName>
        <fullName evidence="2">Acetyltransferase (GNAT) domain-containing protein</fullName>
    </submittedName>
</protein>
<organism evidence="2 3">
    <name type="scientific">Auraticoccus monumenti</name>
    <dbReference type="NCBI Taxonomy" id="675864"/>
    <lineage>
        <taxon>Bacteria</taxon>
        <taxon>Bacillati</taxon>
        <taxon>Actinomycetota</taxon>
        <taxon>Actinomycetes</taxon>
        <taxon>Propionibacteriales</taxon>
        <taxon>Propionibacteriaceae</taxon>
        <taxon>Auraticoccus</taxon>
    </lineage>
</organism>
<dbReference type="Pfam" id="PF00583">
    <property type="entry name" value="Acetyltransf_1"/>
    <property type="match status" value="1"/>
</dbReference>
<dbReference type="GO" id="GO:0016747">
    <property type="term" value="F:acyltransferase activity, transferring groups other than amino-acyl groups"/>
    <property type="evidence" value="ECO:0007669"/>
    <property type="project" value="InterPro"/>
</dbReference>
<dbReference type="PROSITE" id="PS51186">
    <property type="entry name" value="GNAT"/>
    <property type="match status" value="1"/>
</dbReference>
<dbReference type="CDD" id="cd04301">
    <property type="entry name" value="NAT_SF"/>
    <property type="match status" value="1"/>
</dbReference>
<proteinExistence type="predicted"/>
<dbReference type="EMBL" id="LT629688">
    <property type="protein sequence ID" value="SDE47333.1"/>
    <property type="molecule type" value="Genomic_DNA"/>
</dbReference>
<feature type="domain" description="N-acetyltransferase" evidence="1">
    <location>
        <begin position="20"/>
        <end position="191"/>
    </location>
</feature>
<dbReference type="SUPFAM" id="SSF55729">
    <property type="entry name" value="Acyl-CoA N-acyltransferases (Nat)"/>
    <property type="match status" value="1"/>
</dbReference>
<evidence type="ECO:0000313" key="2">
    <source>
        <dbReference type="EMBL" id="SDE47333.1"/>
    </source>
</evidence>
<dbReference type="InterPro" id="IPR000182">
    <property type="entry name" value="GNAT_dom"/>
</dbReference>
<dbReference type="Proteomes" id="UP000198546">
    <property type="component" value="Chromosome i"/>
</dbReference>
<keyword evidence="2" id="KW-0808">Transferase</keyword>
<dbReference type="InterPro" id="IPR016181">
    <property type="entry name" value="Acyl_CoA_acyltransferase"/>
</dbReference>
<dbReference type="AlphaFoldDB" id="A0A1G7D738"/>
<reference evidence="2 3" key="1">
    <citation type="submission" date="2016-10" db="EMBL/GenBank/DDBJ databases">
        <authorList>
            <person name="de Groot N.N."/>
        </authorList>
    </citation>
    <scope>NUCLEOTIDE SEQUENCE [LARGE SCALE GENOMIC DNA]</scope>
    <source>
        <strain evidence="2 3">MON 2.2</strain>
    </source>
</reference>
<evidence type="ECO:0000259" key="1">
    <source>
        <dbReference type="PROSITE" id="PS51186"/>
    </source>
</evidence>
<gene>
    <name evidence="2" type="ORF">SAMN04489747_3508</name>
</gene>
<evidence type="ECO:0000313" key="3">
    <source>
        <dbReference type="Proteomes" id="UP000198546"/>
    </source>
</evidence>